<organism evidence="3 4">
    <name type="scientific">Brassica campestris</name>
    <name type="common">Field mustard</name>
    <dbReference type="NCBI Taxonomy" id="3711"/>
    <lineage>
        <taxon>Eukaryota</taxon>
        <taxon>Viridiplantae</taxon>
        <taxon>Streptophyta</taxon>
        <taxon>Embryophyta</taxon>
        <taxon>Tracheophyta</taxon>
        <taxon>Spermatophyta</taxon>
        <taxon>Magnoliopsida</taxon>
        <taxon>eudicotyledons</taxon>
        <taxon>Gunneridae</taxon>
        <taxon>Pentapetalae</taxon>
        <taxon>rosids</taxon>
        <taxon>malvids</taxon>
        <taxon>Brassicales</taxon>
        <taxon>Brassicaceae</taxon>
        <taxon>Brassiceae</taxon>
        <taxon>Brassica</taxon>
    </lineage>
</organism>
<protein>
    <recommendedName>
        <fullName evidence="2">Plastocyanin-like domain-containing protein</fullName>
    </recommendedName>
</protein>
<evidence type="ECO:0000313" key="4">
    <source>
        <dbReference type="Proteomes" id="UP000011750"/>
    </source>
</evidence>
<comment type="similarity">
    <text evidence="1">Belongs to the multicopper oxidase family.</text>
</comment>
<dbReference type="OMA" id="FRYGNGQ"/>
<sequence length="106" mass="12212">MCVCRVEPGKWTPAKRKNYNLLDAVYRHTIQVYPKCWGAILLTFDNCGMWNIRSEILEKRYLGQQLYVNVGPPELSQRDEYSFPANGLRCGIIQGLPDPQPPRDSL</sequence>
<dbReference type="Proteomes" id="UP000011750">
    <property type="component" value="Chromosome A10"/>
</dbReference>
<proteinExistence type="inferred from homology"/>
<dbReference type="EnsemblPlants" id="Bra002824.1">
    <property type="protein sequence ID" value="Bra002824.1-P"/>
    <property type="gene ID" value="Bra002824"/>
</dbReference>
<dbReference type="Gene3D" id="2.60.40.420">
    <property type="entry name" value="Cupredoxins - blue copper proteins"/>
    <property type="match status" value="1"/>
</dbReference>
<dbReference type="SUPFAM" id="SSF49503">
    <property type="entry name" value="Cupredoxins"/>
    <property type="match status" value="1"/>
</dbReference>
<evidence type="ECO:0000259" key="2">
    <source>
        <dbReference type="Pfam" id="PF07731"/>
    </source>
</evidence>
<dbReference type="InParanoid" id="M4CF42"/>
<dbReference type="InterPro" id="IPR011706">
    <property type="entry name" value="Cu-oxidase_C"/>
</dbReference>
<dbReference type="Pfam" id="PF07731">
    <property type="entry name" value="Cu-oxidase_2"/>
    <property type="match status" value="1"/>
</dbReference>
<reference evidence="3 4" key="2">
    <citation type="journal article" date="2018" name="Hortic Res">
        <title>Improved Brassica rapa reference genome by single-molecule sequencing and chromosome conformation capture technologies.</title>
        <authorList>
            <person name="Zhang L."/>
            <person name="Cai X."/>
            <person name="Wu J."/>
            <person name="Liu M."/>
            <person name="Grob S."/>
            <person name="Cheng F."/>
            <person name="Liang J."/>
            <person name="Cai C."/>
            <person name="Liu Z."/>
            <person name="Liu B."/>
            <person name="Wang F."/>
            <person name="Li S."/>
            <person name="Liu F."/>
            <person name="Li X."/>
            <person name="Cheng L."/>
            <person name="Yang W."/>
            <person name="Li M.H."/>
            <person name="Grossniklaus U."/>
            <person name="Zheng H."/>
            <person name="Wang X."/>
        </authorList>
    </citation>
    <scope>NUCLEOTIDE SEQUENCE [LARGE SCALE GENOMIC DNA]</scope>
    <source>
        <strain evidence="3 4">cv. Chiifu-401-42</strain>
    </source>
</reference>
<dbReference type="HOGENOM" id="CLU_083456_2_0_1"/>
<reference evidence="3" key="3">
    <citation type="submission" date="2023-03" db="UniProtKB">
        <authorList>
            <consortium name="EnsemblPlants"/>
        </authorList>
    </citation>
    <scope>IDENTIFICATION</scope>
    <source>
        <strain evidence="3">cv. Chiifu-401-42</strain>
    </source>
</reference>
<name>M4CF42_BRACM</name>
<evidence type="ECO:0000256" key="1">
    <source>
        <dbReference type="ARBA" id="ARBA00010609"/>
    </source>
</evidence>
<dbReference type="InterPro" id="IPR008972">
    <property type="entry name" value="Cupredoxin"/>
</dbReference>
<reference evidence="3 4" key="1">
    <citation type="journal article" date="2011" name="Nat. Genet.">
        <title>The genome of the mesopolyploid crop species Brassica rapa.</title>
        <authorList>
            <consortium name="Brassica rapa Genome Sequencing Project Consortium"/>
            <person name="Wang X."/>
            <person name="Wang H."/>
            <person name="Wang J."/>
            <person name="Sun R."/>
            <person name="Wu J."/>
            <person name="Liu S."/>
            <person name="Bai Y."/>
            <person name="Mun J.H."/>
            <person name="Bancroft I."/>
            <person name="Cheng F."/>
            <person name="Huang S."/>
            <person name="Li X."/>
            <person name="Hua W."/>
            <person name="Wang J."/>
            <person name="Wang X."/>
            <person name="Freeling M."/>
            <person name="Pires J.C."/>
            <person name="Paterson A.H."/>
            <person name="Chalhoub B."/>
            <person name="Wang B."/>
            <person name="Hayward A."/>
            <person name="Sharpe A.G."/>
            <person name="Park B.S."/>
            <person name="Weisshaar B."/>
            <person name="Liu B."/>
            <person name="Li B."/>
            <person name="Liu B."/>
            <person name="Tong C."/>
            <person name="Song C."/>
            <person name="Duran C."/>
            <person name="Peng C."/>
            <person name="Geng C."/>
            <person name="Koh C."/>
            <person name="Lin C."/>
            <person name="Edwards D."/>
            <person name="Mu D."/>
            <person name="Shen D."/>
            <person name="Soumpourou E."/>
            <person name="Li F."/>
            <person name="Fraser F."/>
            <person name="Conant G."/>
            <person name="Lassalle G."/>
            <person name="King G.J."/>
            <person name="Bonnema G."/>
            <person name="Tang H."/>
            <person name="Wang H."/>
            <person name="Belcram H."/>
            <person name="Zhou H."/>
            <person name="Hirakawa H."/>
            <person name="Abe H."/>
            <person name="Guo H."/>
            <person name="Wang H."/>
            <person name="Jin H."/>
            <person name="Parkin I.A."/>
            <person name="Batley J."/>
            <person name="Kim J.S."/>
            <person name="Just J."/>
            <person name="Li J."/>
            <person name="Xu J."/>
            <person name="Deng J."/>
            <person name="Kim J.A."/>
            <person name="Li J."/>
            <person name="Yu J."/>
            <person name="Meng J."/>
            <person name="Wang J."/>
            <person name="Min J."/>
            <person name="Poulain J."/>
            <person name="Wang J."/>
            <person name="Hatakeyama K."/>
            <person name="Wu K."/>
            <person name="Wang L."/>
            <person name="Fang L."/>
            <person name="Trick M."/>
            <person name="Links M.G."/>
            <person name="Zhao M."/>
            <person name="Jin M."/>
            <person name="Ramchiary N."/>
            <person name="Drou N."/>
            <person name="Berkman P.J."/>
            <person name="Cai Q."/>
            <person name="Huang Q."/>
            <person name="Li R."/>
            <person name="Tabata S."/>
            <person name="Cheng S."/>
            <person name="Zhang S."/>
            <person name="Zhang S."/>
            <person name="Huang S."/>
            <person name="Sato S."/>
            <person name="Sun S."/>
            <person name="Kwon S.J."/>
            <person name="Choi S.R."/>
            <person name="Lee T.H."/>
            <person name="Fan W."/>
            <person name="Zhao X."/>
            <person name="Tan X."/>
            <person name="Xu X."/>
            <person name="Wang Y."/>
            <person name="Qiu Y."/>
            <person name="Yin Y."/>
            <person name="Li Y."/>
            <person name="Du Y."/>
            <person name="Liao Y."/>
            <person name="Lim Y."/>
            <person name="Narusaka Y."/>
            <person name="Wang Y."/>
            <person name="Wang Z."/>
            <person name="Li Z."/>
            <person name="Wang Z."/>
            <person name="Xiong Z."/>
            <person name="Zhang Z."/>
        </authorList>
    </citation>
    <scope>NUCLEOTIDE SEQUENCE [LARGE SCALE GENOMIC DNA]</scope>
    <source>
        <strain evidence="3 4">cv. Chiifu-401-42</strain>
    </source>
</reference>
<dbReference type="eggNOG" id="KOG1263">
    <property type="taxonomic scope" value="Eukaryota"/>
</dbReference>
<dbReference type="GO" id="GO:0016491">
    <property type="term" value="F:oxidoreductase activity"/>
    <property type="evidence" value="ECO:0007669"/>
    <property type="project" value="InterPro"/>
</dbReference>
<evidence type="ECO:0000313" key="3">
    <source>
        <dbReference type="EnsemblPlants" id="Bra002824.1-P"/>
    </source>
</evidence>
<dbReference type="STRING" id="51351.M4CF42"/>
<dbReference type="Gramene" id="Bra002824.1">
    <property type="protein sequence ID" value="Bra002824.1-P"/>
    <property type="gene ID" value="Bra002824"/>
</dbReference>
<accession>M4CF42</accession>
<dbReference type="AlphaFoldDB" id="M4CF42"/>
<keyword evidence="4" id="KW-1185">Reference proteome</keyword>
<dbReference type="GO" id="GO:0005507">
    <property type="term" value="F:copper ion binding"/>
    <property type="evidence" value="ECO:0007669"/>
    <property type="project" value="InterPro"/>
</dbReference>
<feature type="domain" description="Plastocyanin-like" evidence="2">
    <location>
        <begin position="3"/>
        <end position="70"/>
    </location>
</feature>